<accession>A0A165JWH8</accession>
<keyword evidence="2" id="KW-1185">Reference proteome</keyword>
<dbReference type="Proteomes" id="UP000076842">
    <property type="component" value="Unassembled WGS sequence"/>
</dbReference>
<protein>
    <submittedName>
        <fullName evidence="1">Uncharacterized protein</fullName>
    </submittedName>
</protein>
<dbReference type="InParanoid" id="A0A165JWH8"/>
<evidence type="ECO:0000313" key="2">
    <source>
        <dbReference type="Proteomes" id="UP000076842"/>
    </source>
</evidence>
<evidence type="ECO:0000313" key="1">
    <source>
        <dbReference type="EMBL" id="KZT62366.1"/>
    </source>
</evidence>
<gene>
    <name evidence="1" type="ORF">CALCODRAFT_490174</name>
</gene>
<organism evidence="1 2">
    <name type="scientific">Calocera cornea HHB12733</name>
    <dbReference type="NCBI Taxonomy" id="1353952"/>
    <lineage>
        <taxon>Eukaryota</taxon>
        <taxon>Fungi</taxon>
        <taxon>Dikarya</taxon>
        <taxon>Basidiomycota</taxon>
        <taxon>Agaricomycotina</taxon>
        <taxon>Dacrymycetes</taxon>
        <taxon>Dacrymycetales</taxon>
        <taxon>Dacrymycetaceae</taxon>
        <taxon>Calocera</taxon>
    </lineage>
</organism>
<dbReference type="AlphaFoldDB" id="A0A165JWH8"/>
<sequence length="73" mass="8313">MIPSIRRIRLNSAQRRSITSTLFTVTFIAAVATVAFPCPARDRHIRGMSKEEAAVSGDIVRTSKRRWIEEVQR</sequence>
<name>A0A165JWH8_9BASI</name>
<dbReference type="EMBL" id="KV423917">
    <property type="protein sequence ID" value="KZT62366.1"/>
    <property type="molecule type" value="Genomic_DNA"/>
</dbReference>
<proteinExistence type="predicted"/>
<reference evidence="1 2" key="1">
    <citation type="journal article" date="2016" name="Mol. Biol. Evol.">
        <title>Comparative Genomics of Early-Diverging Mushroom-Forming Fungi Provides Insights into the Origins of Lignocellulose Decay Capabilities.</title>
        <authorList>
            <person name="Nagy L.G."/>
            <person name="Riley R."/>
            <person name="Tritt A."/>
            <person name="Adam C."/>
            <person name="Daum C."/>
            <person name="Floudas D."/>
            <person name="Sun H."/>
            <person name="Yadav J.S."/>
            <person name="Pangilinan J."/>
            <person name="Larsson K.H."/>
            <person name="Matsuura K."/>
            <person name="Barry K."/>
            <person name="Labutti K."/>
            <person name="Kuo R."/>
            <person name="Ohm R.A."/>
            <person name="Bhattacharya S.S."/>
            <person name="Shirouzu T."/>
            <person name="Yoshinaga Y."/>
            <person name="Martin F.M."/>
            <person name="Grigoriev I.V."/>
            <person name="Hibbett D.S."/>
        </authorList>
    </citation>
    <scope>NUCLEOTIDE SEQUENCE [LARGE SCALE GENOMIC DNA]</scope>
    <source>
        <strain evidence="1 2">HHB12733</strain>
    </source>
</reference>